<dbReference type="Proteomes" id="UP001596439">
    <property type="component" value="Unassembled WGS sequence"/>
</dbReference>
<dbReference type="InterPro" id="IPR013321">
    <property type="entry name" value="Arc_rbn_hlx_hlx"/>
</dbReference>
<dbReference type="InterPro" id="IPR010985">
    <property type="entry name" value="Ribbon_hlx_hlx"/>
</dbReference>
<protein>
    <submittedName>
        <fullName evidence="1">CopG family transcriptional regulator</fullName>
    </submittedName>
</protein>
<dbReference type="RefSeq" id="WP_214786956.1">
    <property type="nucleotide sequence ID" value="NZ_JANIEL010000010.1"/>
</dbReference>
<evidence type="ECO:0000313" key="1">
    <source>
        <dbReference type="EMBL" id="MFC7389170.1"/>
    </source>
</evidence>
<accession>A0ABW2PL72</accession>
<name>A0ABW2PL72_9BACL</name>
<comment type="caution">
    <text evidence="1">The sequence shown here is derived from an EMBL/GenBank/DDBJ whole genome shotgun (WGS) entry which is preliminary data.</text>
</comment>
<evidence type="ECO:0000313" key="2">
    <source>
        <dbReference type="Proteomes" id="UP001596439"/>
    </source>
</evidence>
<keyword evidence="2" id="KW-1185">Reference proteome</keyword>
<organism evidence="1 2">
    <name type="scientific">Exiguobacterium aestuarii</name>
    <dbReference type="NCBI Taxonomy" id="273527"/>
    <lineage>
        <taxon>Bacteria</taxon>
        <taxon>Bacillati</taxon>
        <taxon>Bacillota</taxon>
        <taxon>Bacilli</taxon>
        <taxon>Bacillales</taxon>
        <taxon>Bacillales Family XII. Incertae Sedis</taxon>
        <taxon>Exiguobacterium</taxon>
    </lineage>
</organism>
<dbReference type="EMBL" id="JBHTCE010000001">
    <property type="protein sequence ID" value="MFC7389170.1"/>
    <property type="molecule type" value="Genomic_DNA"/>
</dbReference>
<gene>
    <name evidence="1" type="ORF">ACFQO8_03365</name>
</gene>
<dbReference type="SUPFAM" id="SSF47598">
    <property type="entry name" value="Ribbon-helix-helix"/>
    <property type="match status" value="1"/>
</dbReference>
<sequence length="79" mass="8983">MSNEKKRLSLTIDAKLDQVITERAKEIGIPKSALVTFATSLFLNQLRAEELLNGDKNSIYEVIRKDYELLTSVKNLDTK</sequence>
<dbReference type="Gene3D" id="1.10.1220.10">
    <property type="entry name" value="Met repressor-like"/>
    <property type="match status" value="1"/>
</dbReference>
<reference evidence="2" key="1">
    <citation type="journal article" date="2019" name="Int. J. Syst. Evol. Microbiol.">
        <title>The Global Catalogue of Microorganisms (GCM) 10K type strain sequencing project: providing services to taxonomists for standard genome sequencing and annotation.</title>
        <authorList>
            <consortium name="The Broad Institute Genomics Platform"/>
            <consortium name="The Broad Institute Genome Sequencing Center for Infectious Disease"/>
            <person name="Wu L."/>
            <person name="Ma J."/>
        </authorList>
    </citation>
    <scope>NUCLEOTIDE SEQUENCE [LARGE SCALE GENOMIC DNA]</scope>
    <source>
        <strain evidence="2">CCUG 55590</strain>
    </source>
</reference>
<proteinExistence type="predicted"/>